<organism evidence="1 2">
    <name type="scientific">Artemia franciscana</name>
    <name type="common">Brine shrimp</name>
    <name type="synonym">Artemia sanfranciscana</name>
    <dbReference type="NCBI Taxonomy" id="6661"/>
    <lineage>
        <taxon>Eukaryota</taxon>
        <taxon>Metazoa</taxon>
        <taxon>Ecdysozoa</taxon>
        <taxon>Arthropoda</taxon>
        <taxon>Crustacea</taxon>
        <taxon>Branchiopoda</taxon>
        <taxon>Anostraca</taxon>
        <taxon>Artemiidae</taxon>
        <taxon>Artemia</taxon>
    </lineage>
</organism>
<evidence type="ECO:0000313" key="1">
    <source>
        <dbReference type="EMBL" id="KAK2705452.1"/>
    </source>
</evidence>
<protein>
    <recommendedName>
        <fullName evidence="3">PiggyBac transposable element-derived protein domain-containing protein</fullName>
    </recommendedName>
</protein>
<comment type="caution">
    <text evidence="1">The sequence shown here is derived from an EMBL/GenBank/DDBJ whole genome shotgun (WGS) entry which is preliminary data.</text>
</comment>
<dbReference type="AlphaFoldDB" id="A0AA88HHI2"/>
<dbReference type="EMBL" id="JAVRJZ010000020">
    <property type="protein sequence ID" value="KAK2705452.1"/>
    <property type="molecule type" value="Genomic_DNA"/>
</dbReference>
<proteinExistence type="predicted"/>
<dbReference type="PANTHER" id="PTHR47272:SF1">
    <property type="entry name" value="PIGGYBAC TRANSPOSABLE ELEMENT-DERIVED PROTEIN 3-LIKE"/>
    <property type="match status" value="1"/>
</dbReference>
<evidence type="ECO:0000313" key="2">
    <source>
        <dbReference type="Proteomes" id="UP001187531"/>
    </source>
</evidence>
<sequence>MGGVDLSEMLIELYRTDIRGKKWYESLLLPLGFFSRQHTVDLSASYGSARPNPLKEPLRLQKRNRLTFTFTSAQLQDLIEDPSKTKTVPLQIDQSLPNQSHMIVFTMKASSIGRMQWLIRSNAGAALLILESNVQMMQIPRPRGRPLRDQDCCTSKRPTLAKPKPYDSVHYDSIQHWPDAVTDKKQSRLCSAYARIQCSKCQISLCLVQKRNCFKIFHTQ</sequence>
<name>A0AA88HHI2_ARTSF</name>
<dbReference type="PANTHER" id="PTHR47272">
    <property type="entry name" value="DDE_TNP_1_7 DOMAIN-CONTAINING PROTEIN"/>
    <property type="match status" value="1"/>
</dbReference>
<accession>A0AA88HHI2</accession>
<gene>
    <name evidence="1" type="ORF">QYM36_015740</name>
</gene>
<keyword evidence="2" id="KW-1185">Reference proteome</keyword>
<evidence type="ECO:0008006" key="3">
    <source>
        <dbReference type="Google" id="ProtNLM"/>
    </source>
</evidence>
<dbReference type="Proteomes" id="UP001187531">
    <property type="component" value="Unassembled WGS sequence"/>
</dbReference>
<reference evidence="1" key="1">
    <citation type="submission" date="2023-07" db="EMBL/GenBank/DDBJ databases">
        <title>Chromosome-level genome assembly of Artemia franciscana.</title>
        <authorList>
            <person name="Jo E."/>
        </authorList>
    </citation>
    <scope>NUCLEOTIDE SEQUENCE</scope>
    <source>
        <tissue evidence="1">Whole body</tissue>
    </source>
</reference>